<organism evidence="1 2">
    <name type="scientific">Pyropia yezoensis</name>
    <name type="common">Susabi-nori</name>
    <name type="synonym">Porphyra yezoensis</name>
    <dbReference type="NCBI Taxonomy" id="2788"/>
    <lineage>
        <taxon>Eukaryota</taxon>
        <taxon>Rhodophyta</taxon>
        <taxon>Bangiophyceae</taxon>
        <taxon>Bangiales</taxon>
        <taxon>Bangiaceae</taxon>
        <taxon>Pyropia</taxon>
    </lineage>
</organism>
<dbReference type="Proteomes" id="UP000798662">
    <property type="component" value="Chromosome 3"/>
</dbReference>
<evidence type="ECO:0000313" key="2">
    <source>
        <dbReference type="Proteomes" id="UP000798662"/>
    </source>
</evidence>
<dbReference type="EMBL" id="CM020620">
    <property type="protein sequence ID" value="KAK1867465.1"/>
    <property type="molecule type" value="Genomic_DNA"/>
</dbReference>
<reference evidence="1" key="1">
    <citation type="submission" date="2019-11" db="EMBL/GenBank/DDBJ databases">
        <title>Nori genome reveals adaptations in red seaweeds to the harsh intertidal environment.</title>
        <authorList>
            <person name="Wang D."/>
            <person name="Mao Y."/>
        </authorList>
    </citation>
    <scope>NUCLEOTIDE SEQUENCE</scope>
    <source>
        <tissue evidence="1">Gametophyte</tissue>
    </source>
</reference>
<keyword evidence="2" id="KW-1185">Reference proteome</keyword>
<sequence length="329" mass="35305">MILAPASHNPLPRQLCLSASWRPVAPHAVSSAAVPPAGPPAPAPPADDATALHLRESRSVARRRRAAEAKSARAAAAVDAAHDFDAPRHVAGPVLTASGVAAADMYGTVIPRTPLLDILRQSLKPARLARIESVLATRTASVEVLVENLRDPHNGAAVLRTAEGLGIQTVHAVEAYDPFRYGSGVTKNADQWLSVRRYGHVIDAVEAVRARGMTLVATCLDDDAVPIDEVDFPAMGKVCVLLGNEERGLSQALRDAADVKVFVPMVGFSQSFNISVTAGMFLFHLRSVGMIKGDLADADRALLYERWVVRATKRATSLIRRHGIQYPEY</sequence>
<name>A0ACC3CB53_PYRYE</name>
<gene>
    <name evidence="1" type="ORF">I4F81_009972</name>
</gene>
<proteinExistence type="predicted"/>
<protein>
    <submittedName>
        <fullName evidence="1">Uncharacterized protein</fullName>
    </submittedName>
</protein>
<accession>A0ACC3CB53</accession>
<evidence type="ECO:0000313" key="1">
    <source>
        <dbReference type="EMBL" id="KAK1867465.1"/>
    </source>
</evidence>
<comment type="caution">
    <text evidence="1">The sequence shown here is derived from an EMBL/GenBank/DDBJ whole genome shotgun (WGS) entry which is preliminary data.</text>
</comment>